<keyword evidence="2" id="KW-1185">Reference proteome</keyword>
<sequence>MRGALLLARGHPKAPLIQPGLFFLWFPNPNQHRSNASPYAHQQLQTFFYLPLALLELNALHLLIGISQT</sequence>
<dbReference type="EMBL" id="RWGY01000004">
    <property type="protein sequence ID" value="TVU45691.1"/>
    <property type="molecule type" value="Genomic_DNA"/>
</dbReference>
<evidence type="ECO:0000313" key="1">
    <source>
        <dbReference type="EMBL" id="TVU45691.1"/>
    </source>
</evidence>
<dbReference type="Gramene" id="TVU45691">
    <property type="protein sequence ID" value="TVU45691"/>
    <property type="gene ID" value="EJB05_05187"/>
</dbReference>
<dbReference type="AlphaFoldDB" id="A0A5J9WCH1"/>
<organism evidence="1 2">
    <name type="scientific">Eragrostis curvula</name>
    <name type="common">weeping love grass</name>
    <dbReference type="NCBI Taxonomy" id="38414"/>
    <lineage>
        <taxon>Eukaryota</taxon>
        <taxon>Viridiplantae</taxon>
        <taxon>Streptophyta</taxon>
        <taxon>Embryophyta</taxon>
        <taxon>Tracheophyta</taxon>
        <taxon>Spermatophyta</taxon>
        <taxon>Magnoliopsida</taxon>
        <taxon>Liliopsida</taxon>
        <taxon>Poales</taxon>
        <taxon>Poaceae</taxon>
        <taxon>PACMAD clade</taxon>
        <taxon>Chloridoideae</taxon>
        <taxon>Eragrostideae</taxon>
        <taxon>Eragrostidinae</taxon>
        <taxon>Eragrostis</taxon>
    </lineage>
</organism>
<protein>
    <submittedName>
        <fullName evidence="1">Uncharacterized protein</fullName>
    </submittedName>
</protein>
<name>A0A5J9WCH1_9POAL</name>
<proteinExistence type="predicted"/>
<gene>
    <name evidence="1" type="ORF">EJB05_05187</name>
</gene>
<dbReference type="Proteomes" id="UP000324897">
    <property type="component" value="Chromosome 5"/>
</dbReference>
<comment type="caution">
    <text evidence="1">The sequence shown here is derived from an EMBL/GenBank/DDBJ whole genome shotgun (WGS) entry which is preliminary data.</text>
</comment>
<evidence type="ECO:0000313" key="2">
    <source>
        <dbReference type="Proteomes" id="UP000324897"/>
    </source>
</evidence>
<reference evidence="1 2" key="1">
    <citation type="journal article" date="2019" name="Sci. Rep.">
        <title>A high-quality genome of Eragrostis curvula grass provides insights into Poaceae evolution and supports new strategies to enhance forage quality.</title>
        <authorList>
            <person name="Carballo J."/>
            <person name="Santos B.A.C.M."/>
            <person name="Zappacosta D."/>
            <person name="Garbus I."/>
            <person name="Selva J.P."/>
            <person name="Gallo C.A."/>
            <person name="Diaz A."/>
            <person name="Albertini E."/>
            <person name="Caccamo M."/>
            <person name="Echenique V."/>
        </authorList>
    </citation>
    <scope>NUCLEOTIDE SEQUENCE [LARGE SCALE GENOMIC DNA]</scope>
    <source>
        <strain evidence="2">cv. Victoria</strain>
        <tissue evidence="1">Leaf</tissue>
    </source>
</reference>
<accession>A0A5J9WCH1</accession>